<organism evidence="1 2">
    <name type="scientific">Dentipellis fragilis</name>
    <dbReference type="NCBI Taxonomy" id="205917"/>
    <lineage>
        <taxon>Eukaryota</taxon>
        <taxon>Fungi</taxon>
        <taxon>Dikarya</taxon>
        <taxon>Basidiomycota</taxon>
        <taxon>Agaricomycotina</taxon>
        <taxon>Agaricomycetes</taxon>
        <taxon>Russulales</taxon>
        <taxon>Hericiaceae</taxon>
        <taxon>Dentipellis</taxon>
    </lineage>
</organism>
<dbReference type="Proteomes" id="UP000298327">
    <property type="component" value="Unassembled WGS sequence"/>
</dbReference>
<name>A0A4Y9Z591_9AGAM</name>
<proteinExistence type="predicted"/>
<evidence type="ECO:0000313" key="1">
    <source>
        <dbReference type="EMBL" id="TFY70036.1"/>
    </source>
</evidence>
<comment type="caution">
    <text evidence="1">The sequence shown here is derived from an EMBL/GenBank/DDBJ whole genome shotgun (WGS) entry which is preliminary data.</text>
</comment>
<protein>
    <recommendedName>
        <fullName evidence="3">F-box domain-containing protein</fullName>
    </recommendedName>
</protein>
<accession>A0A4Y9Z591</accession>
<keyword evidence="2" id="KW-1185">Reference proteome</keyword>
<evidence type="ECO:0008006" key="3">
    <source>
        <dbReference type="Google" id="ProtNLM"/>
    </source>
</evidence>
<dbReference type="OrthoDB" id="3256525at2759"/>
<gene>
    <name evidence="1" type="ORF">EVG20_g2888</name>
</gene>
<evidence type="ECO:0000313" key="2">
    <source>
        <dbReference type="Proteomes" id="UP000298327"/>
    </source>
</evidence>
<dbReference type="EMBL" id="SEOQ01000121">
    <property type="protein sequence ID" value="TFY70036.1"/>
    <property type="molecule type" value="Genomic_DNA"/>
</dbReference>
<reference evidence="1 2" key="1">
    <citation type="submission" date="2019-02" db="EMBL/GenBank/DDBJ databases">
        <title>Genome sequencing of the rare red list fungi Dentipellis fragilis.</title>
        <authorList>
            <person name="Buettner E."/>
            <person name="Kellner H."/>
        </authorList>
    </citation>
    <scope>NUCLEOTIDE SEQUENCE [LARGE SCALE GENOMIC DNA]</scope>
    <source>
        <strain evidence="1 2">DSM 105465</strain>
    </source>
</reference>
<dbReference type="AlphaFoldDB" id="A0A4Y9Z591"/>
<sequence>MPSLPLELWRDVLRELAYLPNILQKGYEPYTADCVDFDELEYSTEVQSWRQDKRNAVLVCKTWRSLALPMLYEILFISDSRASRRILKALEFATVDGFPDRGTFVRQIYIHVHWAGMSLWPGEGRNVGEHLARIIERCPHLAILTYRMYADSDILRSAFDAIRMSSAARSLRKLDLCDNPVFWNPIFWELASEAIGQLPMLETLVIPPTIKFRQDHSLGIPRMPTRAMHASHLKALVIPPEAYELMLSHISELDMPMLHAIHVFPLAEISPAFMQHSSAERDWMNGKVTTIGFGHSVWTSTDLHKGFQFLAHFPNLQYTHLAVDELSQPDLPLEHSSLICIAIVQNRSIKDPYSVPEEMVLSATTSIEVILAGRFPKLGKVKIVGFYAERYNKGRTEQIAEWTRRLGERGIALEFSRTFQ</sequence>